<sequence length="62" mass="6672">MRLGFIVASDGVVEEVTTDALAKAAATLAHLWHEVEDTLALAHFHPAAGFSEWASREQAGRL</sequence>
<dbReference type="Proteomes" id="UP000693682">
    <property type="component" value="Segment"/>
</dbReference>
<keyword evidence="2" id="KW-1185">Reference proteome</keyword>
<evidence type="ECO:0000313" key="2">
    <source>
        <dbReference type="Proteomes" id="UP000693682"/>
    </source>
</evidence>
<name>A0A8F3EA24_9CAUD</name>
<dbReference type="EMBL" id="MW862981">
    <property type="protein sequence ID" value="QWY81904.1"/>
    <property type="molecule type" value="Genomic_DNA"/>
</dbReference>
<protein>
    <submittedName>
        <fullName evidence="1">Uncharacterized protein</fullName>
    </submittedName>
</protein>
<evidence type="ECO:0000313" key="1">
    <source>
        <dbReference type="EMBL" id="QWY81904.1"/>
    </source>
</evidence>
<proteinExistence type="predicted"/>
<accession>A0A8F3EA24</accession>
<reference evidence="1" key="1">
    <citation type="submission" date="2021-04" db="EMBL/GenBank/DDBJ databases">
        <authorList>
            <person name="Ulbrich M."/>
            <person name="Aldana K.S."/>
            <person name="Brown J.W."/>
            <person name="Campbell D.M."/>
            <person name="Chai A.E."/>
            <person name="Dalson K.A."/>
            <person name="Dembinski E."/>
            <person name="Gomez D.E."/>
            <person name="Gupta K."/>
            <person name="Guyot M."/>
            <person name="Hocutt K.M."/>
            <person name="Holsinger J.M."/>
            <person name="Ibarra L.A."/>
            <person name="Jeon T.-Y."/>
            <person name="Mackenzie M."/>
            <person name="Marquez I.-P.P."/>
            <person name="Mathenge R.W."/>
            <person name="Mo B.F."/>
            <person name="Nelson S."/>
            <person name="Zepeda J."/>
            <person name="Zhang L.J."/>
            <person name="Ngo R."/>
            <person name="Tse V.Y."/>
            <person name="Garlena R.A."/>
            <person name="Russell D.A."/>
            <person name="Pope W.H."/>
            <person name="Jacobs-Sera D."/>
            <person name="Hatfull G.F."/>
            <person name="Reddi K."/>
            <person name="Moberg-Parker J."/>
            <person name="Freise A.C."/>
        </authorList>
    </citation>
    <scope>NUCLEOTIDE SEQUENCE</scope>
</reference>
<gene>
    <name evidence="1" type="primary">81</name>
    <name evidence="1" type="ORF">SEA_HONK_81</name>
</gene>
<organism evidence="1 2">
    <name type="scientific">Microbacterium phage Honk</name>
    <dbReference type="NCBI Taxonomy" id="2836095"/>
    <lineage>
        <taxon>Viruses</taxon>
        <taxon>Duplodnaviria</taxon>
        <taxon>Heunggongvirae</taxon>
        <taxon>Uroviricota</taxon>
        <taxon>Caudoviricetes</taxon>
        <taxon>Casidaviridae</taxon>
        <taxon>Honkvirus</taxon>
        <taxon>Honkvirus honk</taxon>
    </lineage>
</organism>